<protein>
    <submittedName>
        <fullName evidence="10">Uncharacterized protein</fullName>
    </submittedName>
</protein>
<keyword evidence="7" id="KW-0458">Lysosome</keyword>
<feature type="transmembrane region" description="Helical" evidence="9">
    <location>
        <begin position="240"/>
        <end position="263"/>
    </location>
</feature>
<feature type="transmembrane region" description="Helical" evidence="9">
    <location>
        <begin position="149"/>
        <end position="171"/>
    </location>
</feature>
<dbReference type="Gene3D" id="1.20.1250.20">
    <property type="entry name" value="MFS general substrate transporter like domains"/>
    <property type="match status" value="1"/>
</dbReference>
<feature type="region of interest" description="Disordered" evidence="8">
    <location>
        <begin position="638"/>
        <end position="664"/>
    </location>
</feature>
<keyword evidence="11" id="KW-1185">Reference proteome</keyword>
<evidence type="ECO:0000256" key="7">
    <source>
        <dbReference type="ARBA" id="ARBA00023228"/>
    </source>
</evidence>
<feature type="transmembrane region" description="Helical" evidence="9">
    <location>
        <begin position="178"/>
        <end position="197"/>
    </location>
</feature>
<feature type="compositionally biased region" description="Polar residues" evidence="8">
    <location>
        <begin position="389"/>
        <end position="398"/>
    </location>
</feature>
<evidence type="ECO:0000256" key="1">
    <source>
        <dbReference type="ARBA" id="ARBA00004155"/>
    </source>
</evidence>
<feature type="compositionally biased region" description="Polar residues" evidence="8">
    <location>
        <begin position="22"/>
        <end position="36"/>
    </location>
</feature>
<dbReference type="EMBL" id="JAAAJB010000072">
    <property type="protein sequence ID" value="KAG0267625.1"/>
    <property type="molecule type" value="Genomic_DNA"/>
</dbReference>
<evidence type="ECO:0000256" key="4">
    <source>
        <dbReference type="ARBA" id="ARBA00022692"/>
    </source>
</evidence>
<evidence type="ECO:0000256" key="9">
    <source>
        <dbReference type="SAM" id="Phobius"/>
    </source>
</evidence>
<dbReference type="InterPro" id="IPR036259">
    <property type="entry name" value="MFS_trans_sf"/>
</dbReference>
<dbReference type="PANTHER" id="PTHR23512:SF3">
    <property type="entry name" value="MAJOR FACILITATOR SUPERFAMILY DOMAIN-CONTAINING PROTEIN 1"/>
    <property type="match status" value="1"/>
</dbReference>
<keyword evidence="3" id="KW-0813">Transport</keyword>
<dbReference type="SUPFAM" id="SSF103473">
    <property type="entry name" value="MFS general substrate transporter"/>
    <property type="match status" value="1"/>
</dbReference>
<evidence type="ECO:0000313" key="10">
    <source>
        <dbReference type="EMBL" id="KAG0267625.1"/>
    </source>
</evidence>
<dbReference type="InterPro" id="IPR052187">
    <property type="entry name" value="MFSD1"/>
</dbReference>
<dbReference type="Proteomes" id="UP000807716">
    <property type="component" value="Unassembled WGS sequence"/>
</dbReference>
<reference evidence="10" key="1">
    <citation type="journal article" date="2020" name="Fungal Divers.">
        <title>Resolving the Mortierellaceae phylogeny through synthesis of multi-gene phylogenetics and phylogenomics.</title>
        <authorList>
            <person name="Vandepol N."/>
            <person name="Liber J."/>
            <person name="Desiro A."/>
            <person name="Na H."/>
            <person name="Kennedy M."/>
            <person name="Barry K."/>
            <person name="Grigoriev I.V."/>
            <person name="Miller A.N."/>
            <person name="O'Donnell K."/>
            <person name="Stajich J.E."/>
            <person name="Bonito G."/>
        </authorList>
    </citation>
    <scope>NUCLEOTIDE SEQUENCE</scope>
    <source>
        <strain evidence="10">BC1065</strain>
    </source>
</reference>
<keyword evidence="5 9" id="KW-1133">Transmembrane helix</keyword>
<evidence type="ECO:0000256" key="2">
    <source>
        <dbReference type="ARBA" id="ARBA00008335"/>
    </source>
</evidence>
<feature type="region of interest" description="Disordered" evidence="8">
    <location>
        <begin position="437"/>
        <end position="510"/>
    </location>
</feature>
<sequence>MIKVEPHKYRALEQTFTTSRSSSVAETLQADSSTAVSDDETDLCRAPLENPPMSPHPSVHSVVFTPGRPKLGREPSLHVFTDQTFMEAPPATAIATWQEAWWDGILSFPMTFWILCLLTVLLYGTVVPFNNIASDFLQSKWFPGRPRKATAVMGIPDTIGSILVPIFGLLVDRHGGRATILIMSAVIMVTVHSTLGFTMLNPIFAFMLLGVAYSMYGVALWPSIACVVKDEVHLGMGYGISSSFLNISLTIVPPVVATIRIIGGSFLPVEMFFISMGLAGIVAGLVLKSIDARQGGALEAPEIEVDVPVIVPPPGTSPAVITSQDGMIVNPLLSPQIKYHPTMNLGHTFLDHSPSPLGIYQHDRYGDGSADDMLQQDLVNKGYDDRCNDSGNGTSSEETAPLVEPTMSPNEGYRRSESRDRRAFTLPWNHYRVQKPSPSLLQGLRRTAPNRARSSTTRSLTADGSDSINSPHLLQPDHRQEEQQQQRRQNQSAPSLSSSTAVSSSSSRPRFYGSFSTPSIVSFGRGAVEIMVDDEATLHEPTTATTLFRPLPPRHQYSVRQHPILHNPLRGSSGSFRIHRNARRIRFGEGEEGNLFLNGLPVAHPNDLQSALLEDSGHGGSASGAGGDVAPARVLFHGVGIDGGAGSSEGDKDDDPDGQNGRQS</sequence>
<gene>
    <name evidence="10" type="ORF">DFQ27_008526</name>
</gene>
<comment type="caution">
    <text evidence="10">The sequence shown here is derived from an EMBL/GenBank/DDBJ whole genome shotgun (WGS) entry which is preliminary data.</text>
</comment>
<comment type="subcellular location">
    <subcellularLocation>
        <location evidence="1">Lysosome membrane</location>
        <topology evidence="1">Multi-pass membrane protein</topology>
    </subcellularLocation>
</comment>
<feature type="region of interest" description="Disordered" evidence="8">
    <location>
        <begin position="22"/>
        <end position="44"/>
    </location>
</feature>
<evidence type="ECO:0000256" key="6">
    <source>
        <dbReference type="ARBA" id="ARBA00023136"/>
    </source>
</evidence>
<evidence type="ECO:0000256" key="5">
    <source>
        <dbReference type="ARBA" id="ARBA00022989"/>
    </source>
</evidence>
<feature type="compositionally biased region" description="Basic and acidic residues" evidence="8">
    <location>
        <begin position="475"/>
        <end position="485"/>
    </location>
</feature>
<dbReference type="AlphaFoldDB" id="A0A9P6QKH5"/>
<proteinExistence type="inferred from homology"/>
<feature type="compositionally biased region" description="Low complexity" evidence="8">
    <location>
        <begin position="486"/>
        <end position="510"/>
    </location>
</feature>
<feature type="compositionally biased region" description="Polar residues" evidence="8">
    <location>
        <begin position="452"/>
        <end position="472"/>
    </location>
</feature>
<keyword evidence="4 9" id="KW-0812">Transmembrane</keyword>
<keyword evidence="6 9" id="KW-0472">Membrane</keyword>
<feature type="region of interest" description="Disordered" evidence="8">
    <location>
        <begin position="381"/>
        <end position="419"/>
    </location>
</feature>
<feature type="transmembrane region" description="Helical" evidence="9">
    <location>
        <begin position="203"/>
        <end position="228"/>
    </location>
</feature>
<comment type="similarity">
    <text evidence="2">Belongs to the major facilitator superfamily.</text>
</comment>
<organism evidence="10 11">
    <name type="scientific">Actinomortierella ambigua</name>
    <dbReference type="NCBI Taxonomy" id="1343610"/>
    <lineage>
        <taxon>Eukaryota</taxon>
        <taxon>Fungi</taxon>
        <taxon>Fungi incertae sedis</taxon>
        <taxon>Mucoromycota</taxon>
        <taxon>Mortierellomycotina</taxon>
        <taxon>Mortierellomycetes</taxon>
        <taxon>Mortierellales</taxon>
        <taxon>Mortierellaceae</taxon>
        <taxon>Actinomortierella</taxon>
    </lineage>
</organism>
<evidence type="ECO:0000313" key="11">
    <source>
        <dbReference type="Proteomes" id="UP000807716"/>
    </source>
</evidence>
<evidence type="ECO:0000256" key="8">
    <source>
        <dbReference type="SAM" id="MobiDB-lite"/>
    </source>
</evidence>
<dbReference type="PANTHER" id="PTHR23512">
    <property type="entry name" value="MAJOR FACILITATOR SUPERFAMILY DOMAIN-CONTAINING PROTEIN 1"/>
    <property type="match status" value="1"/>
</dbReference>
<name>A0A9P6QKH5_9FUNG</name>
<dbReference type="OrthoDB" id="424834at2759"/>
<accession>A0A9P6QKH5</accession>
<evidence type="ECO:0000256" key="3">
    <source>
        <dbReference type="ARBA" id="ARBA00022448"/>
    </source>
</evidence>
<feature type="transmembrane region" description="Helical" evidence="9">
    <location>
        <begin position="110"/>
        <end position="129"/>
    </location>
</feature>